<evidence type="ECO:0000256" key="11">
    <source>
        <dbReference type="ARBA" id="ARBA00048919"/>
    </source>
</evidence>
<comment type="caution">
    <text evidence="13">The sequence shown here is derived from an EMBL/GenBank/DDBJ whole genome shotgun (WGS) entry which is preliminary data.</text>
</comment>
<dbReference type="PANTHER" id="PTHR46118">
    <property type="entry name" value="PROTEIN ABHD11"/>
    <property type="match status" value="1"/>
</dbReference>
<gene>
    <name evidence="13" type="ORF">EGR_03654</name>
</gene>
<evidence type="ECO:0000256" key="7">
    <source>
        <dbReference type="ARBA" id="ARBA00044064"/>
    </source>
</evidence>
<comment type="catalytic activity">
    <reaction evidence="10">
        <text>1-octadecanoyl-2-(9Z-octadecenoyl)-sn-glycerol + H2O = 2-(9Z-octadecenoyl)-glycerol + octadecanoate + H(+)</text>
        <dbReference type="Rhea" id="RHEA:77103"/>
        <dbReference type="ChEBI" id="CHEBI:15377"/>
        <dbReference type="ChEBI" id="CHEBI:15378"/>
        <dbReference type="ChEBI" id="CHEBI:25629"/>
        <dbReference type="ChEBI" id="CHEBI:73990"/>
        <dbReference type="ChEBI" id="CHEBI:75468"/>
    </reaction>
</comment>
<reference evidence="13 14" key="1">
    <citation type="journal article" date="2013" name="Nat. Genet.">
        <title>The genome of the hydatid tapeworm Echinococcus granulosus.</title>
        <authorList>
            <person name="Zheng H."/>
            <person name="Zhang W."/>
            <person name="Zhang L."/>
            <person name="Zhang Z."/>
            <person name="Li J."/>
            <person name="Lu G."/>
            <person name="Zhu Y."/>
            <person name="Wang Y."/>
            <person name="Huang Y."/>
            <person name="Liu J."/>
            <person name="Kang H."/>
            <person name="Chen J."/>
            <person name="Wang L."/>
            <person name="Chen A."/>
            <person name="Yu S."/>
            <person name="Gao Z."/>
            <person name="Jin L."/>
            <person name="Gu W."/>
            <person name="Wang Z."/>
            <person name="Zhao L."/>
            <person name="Shi B."/>
            <person name="Wen H."/>
            <person name="Lin R."/>
            <person name="Jones M.K."/>
            <person name="Brejova B."/>
            <person name="Vinar T."/>
            <person name="Zhao G."/>
            <person name="McManus D.P."/>
            <person name="Chen Z."/>
            <person name="Zhou Y."/>
            <person name="Wang S."/>
        </authorList>
    </citation>
    <scope>NUCLEOTIDE SEQUENCE [LARGE SCALE GENOMIC DNA]</scope>
</reference>
<dbReference type="GO" id="GO:0052689">
    <property type="term" value="F:carboxylic ester hydrolase activity"/>
    <property type="evidence" value="ECO:0007669"/>
    <property type="project" value="TreeGrafter"/>
</dbReference>
<evidence type="ECO:0000313" key="14">
    <source>
        <dbReference type="Proteomes" id="UP000019149"/>
    </source>
</evidence>
<evidence type="ECO:0000313" key="13">
    <source>
        <dbReference type="EMBL" id="EUB61590.1"/>
    </source>
</evidence>
<comment type="catalytic activity">
    <reaction evidence="11">
        <text>1-octadecanoyl-2-(5Z,8Z,11Z,14Z-eicosatetraenoyl)-sn-glycerol + H2O = 2-(5Z,8Z,11Z,14Z-eicosatetraenoyl)-glycerol + octadecanoate + H(+)</text>
        <dbReference type="Rhea" id="RHEA:38507"/>
        <dbReference type="ChEBI" id="CHEBI:15377"/>
        <dbReference type="ChEBI" id="CHEBI:15378"/>
        <dbReference type="ChEBI" id="CHEBI:25629"/>
        <dbReference type="ChEBI" id="CHEBI:52392"/>
        <dbReference type="ChEBI" id="CHEBI:75728"/>
    </reaction>
</comment>
<dbReference type="GO" id="GO:0005739">
    <property type="term" value="C:mitochondrion"/>
    <property type="evidence" value="ECO:0007669"/>
    <property type="project" value="TreeGrafter"/>
</dbReference>
<evidence type="ECO:0000256" key="5">
    <source>
        <dbReference type="ARBA" id="ARBA00043667"/>
    </source>
</evidence>
<organism evidence="13 14">
    <name type="scientific">Echinococcus granulosus</name>
    <name type="common">Hydatid tapeworm</name>
    <dbReference type="NCBI Taxonomy" id="6210"/>
    <lineage>
        <taxon>Eukaryota</taxon>
        <taxon>Metazoa</taxon>
        <taxon>Spiralia</taxon>
        <taxon>Lophotrochozoa</taxon>
        <taxon>Platyhelminthes</taxon>
        <taxon>Cestoda</taxon>
        <taxon>Eucestoda</taxon>
        <taxon>Cyclophyllidea</taxon>
        <taxon>Taeniidae</taxon>
        <taxon>Echinococcus</taxon>
        <taxon>Echinococcus granulosus group</taxon>
    </lineage>
</organism>
<comment type="similarity">
    <text evidence="1">Belongs to the AB hydrolase superfamily.</text>
</comment>
<dbReference type="CTD" id="36339369"/>
<dbReference type="RefSeq" id="XP_024352786.1">
    <property type="nucleotide sequence ID" value="XM_024492903.1"/>
</dbReference>
<dbReference type="OrthoDB" id="8119704at2759"/>
<keyword evidence="14" id="KW-1185">Reference proteome</keyword>
<sequence>MYRVVNRLLACPKKMPDVAALKVETNSNIPLNVIIRKLFPYCLIQRHPLSVNISVTGHYIFAGAQGHYDSVFINKKFLAFGRPVLHCRAVKLAYDIFKSVSAPNQNPLVVMHGLLGCKRNWRSIARALNSRGFGKVYCVDARNHGSSPWSKDMNYEFLAEDILNFINQLEASDVSLIGHSMGGKAAMMAALMEPSMINRLVVVDIAPNISPNRATTGLFLSLMNHVDTRRMTRAGSVHTLRARLMEEWKEAVPSYHQRAFILDNLVESGGRAVWRVNVKAIHDNLSDIFAFPFSREDDNITFNGPALFVSGELSPFLKSDQMPYVLHFFPRAKRVEIPGAGHWINADAPGLLIDNLAEFLSLQHF</sequence>
<evidence type="ECO:0000256" key="10">
    <source>
        <dbReference type="ARBA" id="ARBA00048513"/>
    </source>
</evidence>
<dbReference type="AlphaFoldDB" id="W6UJB4"/>
<comment type="catalytic activity">
    <reaction evidence="8">
        <text>1-octadecanoyl-2-(4Z,7Z,10Z,13Z,16Z,19Z-docosahexaenoyl)-sn-glycerol + H2O = 2-(4Z,7Z,10Z,13Z,16Z,19Z-docosahexaenoyl)-glycerol + octadecanoate + H(+)</text>
        <dbReference type="Rhea" id="RHEA:77107"/>
        <dbReference type="ChEBI" id="CHEBI:15377"/>
        <dbReference type="ChEBI" id="CHEBI:15378"/>
        <dbReference type="ChEBI" id="CHEBI:25629"/>
        <dbReference type="ChEBI" id="CHEBI:77129"/>
        <dbReference type="ChEBI" id="CHEBI:186738"/>
    </reaction>
</comment>
<dbReference type="Gene3D" id="3.40.50.1820">
    <property type="entry name" value="alpha/beta hydrolase"/>
    <property type="match status" value="1"/>
</dbReference>
<accession>W6UJB4</accession>
<evidence type="ECO:0000256" key="3">
    <source>
        <dbReference type="ARBA" id="ARBA00026104"/>
    </source>
</evidence>
<dbReference type="PANTHER" id="PTHR46118:SF4">
    <property type="entry name" value="PROTEIN ABHD11"/>
    <property type="match status" value="1"/>
</dbReference>
<evidence type="ECO:0000256" key="9">
    <source>
        <dbReference type="ARBA" id="ARBA00048504"/>
    </source>
</evidence>
<protein>
    <recommendedName>
        <fullName evidence="7">sn-1-specific diacylglycerol lipase ABHD11</fullName>
        <ecNumber evidence="3">3.1.1.116</ecNumber>
    </recommendedName>
    <alternativeName>
        <fullName evidence="4">Alpha/beta hydrolase domain-containing protein 11</fullName>
    </alternativeName>
</protein>
<dbReference type="GeneID" id="36339369"/>
<evidence type="ECO:0000256" key="1">
    <source>
        <dbReference type="ARBA" id="ARBA00008645"/>
    </source>
</evidence>
<name>W6UJB4_ECHGR</name>
<proteinExistence type="inferred from homology"/>
<dbReference type="OMA" id="LITMHGL"/>
<comment type="catalytic activity">
    <reaction evidence="9">
        <text>1,2-didecanoylglycerol + H2O = decanoylglycerol + decanoate + H(+)</text>
        <dbReference type="Rhea" id="RHEA:48596"/>
        <dbReference type="ChEBI" id="CHEBI:11152"/>
        <dbReference type="ChEBI" id="CHEBI:15377"/>
        <dbReference type="ChEBI" id="CHEBI:15378"/>
        <dbReference type="ChEBI" id="CHEBI:27689"/>
        <dbReference type="ChEBI" id="CHEBI:90605"/>
    </reaction>
</comment>
<dbReference type="InterPro" id="IPR000073">
    <property type="entry name" value="AB_hydrolase_1"/>
</dbReference>
<dbReference type="KEGG" id="egl:EGR_03654"/>
<dbReference type="SUPFAM" id="SSF53474">
    <property type="entry name" value="alpha/beta-Hydrolases"/>
    <property type="match status" value="1"/>
</dbReference>
<dbReference type="Proteomes" id="UP000019149">
    <property type="component" value="Unassembled WGS sequence"/>
</dbReference>
<comment type="catalytic activity">
    <reaction evidence="5">
        <text>a 1,2-diacyl-sn-glycerol + H2O = a 2-acylglycerol + a fatty acid + H(+)</text>
        <dbReference type="Rhea" id="RHEA:33275"/>
        <dbReference type="ChEBI" id="CHEBI:15377"/>
        <dbReference type="ChEBI" id="CHEBI:15378"/>
        <dbReference type="ChEBI" id="CHEBI:17389"/>
        <dbReference type="ChEBI" id="CHEBI:17815"/>
        <dbReference type="ChEBI" id="CHEBI:28868"/>
        <dbReference type="EC" id="3.1.1.116"/>
    </reaction>
</comment>
<evidence type="ECO:0000256" key="4">
    <source>
        <dbReference type="ARBA" id="ARBA00042703"/>
    </source>
</evidence>
<dbReference type="EC" id="3.1.1.116" evidence="3"/>
<dbReference type="EMBL" id="APAU02000019">
    <property type="protein sequence ID" value="EUB61590.1"/>
    <property type="molecule type" value="Genomic_DNA"/>
</dbReference>
<feature type="domain" description="AB hydrolase-1" evidence="12">
    <location>
        <begin position="106"/>
        <end position="348"/>
    </location>
</feature>
<evidence type="ECO:0000256" key="2">
    <source>
        <dbReference type="ARBA" id="ARBA00022801"/>
    </source>
</evidence>
<dbReference type="STRING" id="6210.W6UJB4"/>
<comment type="catalytic activity">
    <reaction evidence="6">
        <text>a 1,3-diacyl-sn-glycerol + H2O = a 1-acyl-sn-glycerol + a fatty acid + H(+)</text>
        <dbReference type="Rhea" id="RHEA:38503"/>
        <dbReference type="ChEBI" id="CHEBI:15377"/>
        <dbReference type="ChEBI" id="CHEBI:15378"/>
        <dbReference type="ChEBI" id="CHEBI:28868"/>
        <dbReference type="ChEBI" id="CHEBI:64683"/>
        <dbReference type="ChEBI" id="CHEBI:77272"/>
    </reaction>
</comment>
<dbReference type="Pfam" id="PF00561">
    <property type="entry name" value="Abhydrolase_1"/>
    <property type="match status" value="1"/>
</dbReference>
<dbReference type="InterPro" id="IPR029058">
    <property type="entry name" value="AB_hydrolase_fold"/>
</dbReference>
<evidence type="ECO:0000256" key="8">
    <source>
        <dbReference type="ARBA" id="ARBA00048283"/>
    </source>
</evidence>
<keyword evidence="2" id="KW-0378">Hydrolase</keyword>
<evidence type="ECO:0000256" key="6">
    <source>
        <dbReference type="ARBA" id="ARBA00043742"/>
    </source>
</evidence>
<evidence type="ECO:0000259" key="12">
    <source>
        <dbReference type="Pfam" id="PF00561"/>
    </source>
</evidence>